<dbReference type="GO" id="GO:0003677">
    <property type="term" value="F:DNA binding"/>
    <property type="evidence" value="ECO:0007669"/>
    <property type="project" value="UniProtKB-UniRule"/>
</dbReference>
<comment type="similarity">
    <text evidence="7">Belongs to the SMC family.</text>
</comment>
<accession>A0A4R1N6W7</accession>
<protein>
    <recommendedName>
        <fullName evidence="7">Chromosome partition protein Smc</fullName>
    </recommendedName>
</protein>
<evidence type="ECO:0000313" key="11">
    <source>
        <dbReference type="Proteomes" id="UP000295673"/>
    </source>
</evidence>
<comment type="function">
    <text evidence="7">Required for chromosome condensation and partitioning.</text>
</comment>
<dbReference type="InterPro" id="IPR003395">
    <property type="entry name" value="RecF/RecN/SMC_N"/>
</dbReference>
<evidence type="ECO:0000256" key="8">
    <source>
        <dbReference type="SAM" id="MobiDB-lite"/>
    </source>
</evidence>
<name>A0A4R1N6W7_9RHOB</name>
<dbReference type="Proteomes" id="UP000295673">
    <property type="component" value="Unassembled WGS sequence"/>
</dbReference>
<evidence type="ECO:0000256" key="1">
    <source>
        <dbReference type="ARBA" id="ARBA00004496"/>
    </source>
</evidence>
<evidence type="ECO:0000313" key="10">
    <source>
        <dbReference type="EMBL" id="TCL00517.1"/>
    </source>
</evidence>
<reference evidence="10 11" key="1">
    <citation type="submission" date="2019-03" db="EMBL/GenBank/DDBJ databases">
        <title>Genomic Encyclopedia of Archaeal and Bacterial Type Strains, Phase II (KMG-II): from individual species to whole genera.</title>
        <authorList>
            <person name="Goeker M."/>
        </authorList>
    </citation>
    <scope>NUCLEOTIDE SEQUENCE [LARGE SCALE GENOMIC DNA]</scope>
    <source>
        <strain evidence="10 11">DSM 26433</strain>
    </source>
</reference>
<feature type="region of interest" description="Disordered" evidence="8">
    <location>
        <begin position="437"/>
        <end position="525"/>
    </location>
</feature>
<feature type="coiled-coil region" evidence="7">
    <location>
        <begin position="390"/>
        <end position="434"/>
    </location>
</feature>
<dbReference type="InterPro" id="IPR027417">
    <property type="entry name" value="P-loop_NTPase"/>
</dbReference>
<evidence type="ECO:0000256" key="2">
    <source>
        <dbReference type="ARBA" id="ARBA00022490"/>
    </source>
</evidence>
<proteinExistence type="inferred from homology"/>
<keyword evidence="2 7" id="KW-0963">Cytoplasm</keyword>
<comment type="subcellular location">
    <subcellularLocation>
        <location evidence="1 7">Cytoplasm</location>
    </subcellularLocation>
</comment>
<dbReference type="NCBIfam" id="TIGR02168">
    <property type="entry name" value="SMC_prok_B"/>
    <property type="match status" value="1"/>
</dbReference>
<evidence type="ECO:0000256" key="6">
    <source>
        <dbReference type="ARBA" id="ARBA00023125"/>
    </source>
</evidence>
<dbReference type="InterPro" id="IPR036277">
    <property type="entry name" value="SMC_hinge_sf"/>
</dbReference>
<keyword evidence="6 7" id="KW-0238">DNA-binding</keyword>
<dbReference type="Pfam" id="PF02463">
    <property type="entry name" value="SMC_N"/>
    <property type="match status" value="1"/>
</dbReference>
<dbReference type="InterPro" id="IPR024704">
    <property type="entry name" value="SMC"/>
</dbReference>
<dbReference type="SUPFAM" id="SSF52540">
    <property type="entry name" value="P-loop containing nucleoside triphosphate hydrolases"/>
    <property type="match status" value="1"/>
</dbReference>
<comment type="subunit">
    <text evidence="7">Homodimer.</text>
</comment>
<dbReference type="GO" id="GO:0005524">
    <property type="term" value="F:ATP binding"/>
    <property type="evidence" value="ECO:0007669"/>
    <property type="project" value="UniProtKB-UniRule"/>
</dbReference>
<dbReference type="GO" id="GO:0005737">
    <property type="term" value="C:cytoplasm"/>
    <property type="evidence" value="ECO:0007669"/>
    <property type="project" value="UniProtKB-SubCell"/>
</dbReference>
<dbReference type="CDD" id="cd03278">
    <property type="entry name" value="ABC_SMC_barmotin"/>
    <property type="match status" value="1"/>
</dbReference>
<dbReference type="GO" id="GO:0007062">
    <property type="term" value="P:sister chromatid cohesion"/>
    <property type="evidence" value="ECO:0007669"/>
    <property type="project" value="InterPro"/>
</dbReference>
<feature type="region of interest" description="Disordered" evidence="8">
    <location>
        <begin position="293"/>
        <end position="314"/>
    </location>
</feature>
<dbReference type="GO" id="GO:0007059">
    <property type="term" value="P:chromosome segregation"/>
    <property type="evidence" value="ECO:0007669"/>
    <property type="project" value="UniProtKB-UniRule"/>
</dbReference>
<keyword evidence="4 7" id="KW-0067">ATP-binding</keyword>
<dbReference type="GO" id="GO:0016887">
    <property type="term" value="F:ATP hydrolysis activity"/>
    <property type="evidence" value="ECO:0007669"/>
    <property type="project" value="InterPro"/>
</dbReference>
<evidence type="ECO:0000256" key="5">
    <source>
        <dbReference type="ARBA" id="ARBA00023054"/>
    </source>
</evidence>
<dbReference type="InterPro" id="IPR011890">
    <property type="entry name" value="SMC_prok"/>
</dbReference>
<dbReference type="Gene3D" id="3.40.50.300">
    <property type="entry name" value="P-loop containing nucleotide triphosphate hydrolases"/>
    <property type="match status" value="2"/>
</dbReference>
<dbReference type="FunFam" id="3.40.50.300:FF:000901">
    <property type="entry name" value="Chromosome partition protein Smc"/>
    <property type="match status" value="1"/>
</dbReference>
<feature type="compositionally biased region" description="Basic and acidic residues" evidence="8">
    <location>
        <begin position="440"/>
        <end position="484"/>
    </location>
</feature>
<evidence type="ECO:0000256" key="7">
    <source>
        <dbReference type="HAMAP-Rule" id="MF_01894"/>
    </source>
</evidence>
<feature type="compositionally biased region" description="Basic and acidic residues" evidence="8">
    <location>
        <begin position="305"/>
        <end position="314"/>
    </location>
</feature>
<evidence type="ECO:0000256" key="3">
    <source>
        <dbReference type="ARBA" id="ARBA00022741"/>
    </source>
</evidence>
<dbReference type="EMBL" id="SMGR01000003">
    <property type="protein sequence ID" value="TCL00517.1"/>
    <property type="molecule type" value="Genomic_DNA"/>
</dbReference>
<feature type="compositionally biased region" description="Basic and acidic residues" evidence="8">
    <location>
        <begin position="494"/>
        <end position="522"/>
    </location>
</feature>
<feature type="domain" description="RecF/RecN/SMC N-terminal" evidence="9">
    <location>
        <begin position="41"/>
        <end position="1173"/>
    </location>
</feature>
<organism evidence="10 11">
    <name type="scientific">Shimia isoporae</name>
    <dbReference type="NCBI Taxonomy" id="647720"/>
    <lineage>
        <taxon>Bacteria</taxon>
        <taxon>Pseudomonadati</taxon>
        <taxon>Pseudomonadota</taxon>
        <taxon>Alphaproteobacteria</taxon>
        <taxon>Rhodobacterales</taxon>
        <taxon>Roseobacteraceae</taxon>
    </lineage>
</organism>
<dbReference type="GO" id="GO:0030261">
    <property type="term" value="P:chromosome condensation"/>
    <property type="evidence" value="ECO:0007669"/>
    <property type="project" value="InterPro"/>
</dbReference>
<dbReference type="SUPFAM" id="SSF75553">
    <property type="entry name" value="Smc hinge domain"/>
    <property type="match status" value="1"/>
</dbReference>
<dbReference type="PANTHER" id="PTHR43977">
    <property type="entry name" value="STRUCTURAL MAINTENANCE OF CHROMOSOMES PROTEIN 3"/>
    <property type="match status" value="1"/>
</dbReference>
<comment type="domain">
    <text evidence="7">Contains large globular domains required for ATP hydrolysis at each terminus and a third globular domain forming a flexible hinge near the middle of the molecule. These domains are separated by coiled-coil structures.</text>
</comment>
<dbReference type="HAMAP" id="MF_01894">
    <property type="entry name" value="Smc_prok"/>
    <property type="match status" value="1"/>
</dbReference>
<evidence type="ECO:0000256" key="4">
    <source>
        <dbReference type="ARBA" id="ARBA00022840"/>
    </source>
</evidence>
<feature type="compositionally biased region" description="Basic and acidic residues" evidence="8">
    <location>
        <begin position="901"/>
        <end position="928"/>
    </location>
</feature>
<dbReference type="GO" id="GO:0005694">
    <property type="term" value="C:chromosome"/>
    <property type="evidence" value="ECO:0007669"/>
    <property type="project" value="InterPro"/>
</dbReference>
<dbReference type="GO" id="GO:0006260">
    <property type="term" value="P:DNA replication"/>
    <property type="evidence" value="ECO:0007669"/>
    <property type="project" value="UniProtKB-UniRule"/>
</dbReference>
<feature type="coiled-coil region" evidence="7">
    <location>
        <begin position="973"/>
        <end position="1028"/>
    </location>
</feature>
<feature type="region of interest" description="Disordered" evidence="8">
    <location>
        <begin position="879"/>
        <end position="928"/>
    </location>
</feature>
<comment type="caution">
    <text evidence="10">The sequence shown here is derived from an EMBL/GenBank/DDBJ whole genome shotgun (WGS) entry which is preliminary data.</text>
</comment>
<dbReference type="PIRSF" id="PIRSF005719">
    <property type="entry name" value="SMC"/>
    <property type="match status" value="1"/>
</dbReference>
<sequence>MWLSVDSSAWAFADLENCGNHAGRPENKGTQTGTNAALRFSKLRLTGFKSFVDPTDLIIADGLTGVVGPNGCGKSNLLEALRWVMGENRPKAMRGGGMEDVIFAGAATRPARNFAEVSLQIDNSERLAPAGFNDDDALEIIRRITRDVGSAYKVNTKDVRARDVQMLFADASTGAHSPALVRQGQIAELINSKPKARRRILEEAAGISGLYQRRHEAELKLKGAETNLARVDDVIEQLGNQLGQLARQARQAARYRAIGEELRQSEGMLLYRRWREADEARAAADDELKTRTTQAAQAEGLSRVAAKERQAKDDALPPLREEEAIAAAVLQRLQVQRDSLNDQEAHALQIIETLKNRILQLGRDMEREAGLNRDAGETIERLEWEQKELAKASEGQAEKLEAAQDEAREAASVLQERESELAEMTEDVARLAARHQSAHRLLEDTQKTQAKNEAEAAKARDAVSESKEALERAAEGLEEARESEAEAIDAAQDAEERLAEVEEERAETQAREADARAERSEAEGELNALRAETTALAKLVERDTAEGGQILDRLQVQQGFEKALGAAMADDLRAPEVEEDGPSGWYVLPQYHEVQPLPAGVTSLVEHVSVPEVLERRMSQIGLVATEDAIQLQPLLKPGQRLVSLEGDLWRWDGYRAWAEDAPSAAALRLQQLNRLEELKQAMAAATARADGAVQAHETLQSRLQELAQVDQAAREARRSADRAVADANRALSRAEADRNLAEGRLESLGLAVTRHEEEAMAARAQLQEAERALADLGDLDAARAEVEDIKMTVEAARIMMMSRRSSHDELRREGEARLKRSQEVTKEISGWRHRLETAEKRMNELAERKDASEEELIDAGAAPEEIAAKREELSEAIDQAEERRRSAADVLAEAETASRQAEHASREAERLAGEAREARARSEARADAARETVAYAAERIMEDQEVSPEELLERLDVDPDNMPDATQVEADVNRLKRQRDALGAVNLRAEEDAKEVQEEFDTLTGEKTDLEEAIATLRNGIASLNKEGRERLLTAFEQVNSNFGLLFRHLFGGGEANLVLVESDDPLEAGLEIMCQPPGKKLSTLSLLSGGEQTLTAMALIFAVFLANPAPICVLDEVDAPLDDANVTRFCDLLDEMCRRTNTRFLIITHHAVTMARMDRLFGVTMAEQGVSQLVSVDLKAAETLVA</sequence>
<dbReference type="AlphaFoldDB" id="A0A4R1N6W7"/>
<feature type="binding site" evidence="7">
    <location>
        <begin position="69"/>
        <end position="76"/>
    </location>
    <ligand>
        <name>ATP</name>
        <dbReference type="ChEBI" id="CHEBI:30616"/>
    </ligand>
</feature>
<keyword evidence="3 7" id="KW-0547">Nucleotide-binding</keyword>
<gene>
    <name evidence="7" type="primary">smc</name>
    <name evidence="10" type="ORF">BXY66_3160</name>
</gene>
<keyword evidence="11" id="KW-1185">Reference proteome</keyword>
<keyword evidence="5 7" id="KW-0175">Coiled coil</keyword>
<evidence type="ECO:0000259" key="9">
    <source>
        <dbReference type="Pfam" id="PF02463"/>
    </source>
</evidence>